<dbReference type="Proteomes" id="UP000003544">
    <property type="component" value="Unassembled WGS sequence"/>
</dbReference>
<evidence type="ECO:0000313" key="1">
    <source>
        <dbReference type="EMBL" id="EGL53531.1"/>
    </source>
</evidence>
<evidence type="ECO:0000313" key="2">
    <source>
        <dbReference type="Proteomes" id="UP000003544"/>
    </source>
</evidence>
<comment type="caution">
    <text evidence="1">The sequence shown here is derived from an EMBL/GenBank/DDBJ whole genome shotgun (WGS) entry which is preliminary data.</text>
</comment>
<keyword evidence="2" id="KW-1185">Reference proteome</keyword>
<accession>F5T2I5</accession>
<name>F5T2I5_9GAMM</name>
<dbReference type="AlphaFoldDB" id="F5T2I5"/>
<gene>
    <name evidence="1" type="ORF">MAMP_01235</name>
</gene>
<dbReference type="EMBL" id="AFIG01000003">
    <property type="protein sequence ID" value="EGL53531.1"/>
    <property type="molecule type" value="Genomic_DNA"/>
</dbReference>
<sequence length="42" mass="4941">MKGFIEYDFCQYSFAIFSLVLHNSNESAESSLSLKWTLWCPF</sequence>
<reference evidence="1 2" key="1">
    <citation type="journal article" date="2011" name="J. Bacteriol.">
        <title>Draft genome sequence of Methylophaga aminisulfidivorans MP T.</title>
        <authorList>
            <person name="Han G.H."/>
            <person name="Kim W."/>
            <person name="Chun J."/>
            <person name="Kim S.W."/>
        </authorList>
    </citation>
    <scope>NUCLEOTIDE SEQUENCE [LARGE SCALE GENOMIC DNA]</scope>
    <source>
        <strain evidence="2">MP(T)</strain>
    </source>
</reference>
<proteinExistence type="predicted"/>
<organism evidence="1 2">
    <name type="scientific">Methylophaga aminisulfidivorans MP</name>
    <dbReference type="NCBI Taxonomy" id="1026882"/>
    <lineage>
        <taxon>Bacteria</taxon>
        <taxon>Pseudomonadati</taxon>
        <taxon>Pseudomonadota</taxon>
        <taxon>Gammaproteobacteria</taxon>
        <taxon>Thiotrichales</taxon>
        <taxon>Piscirickettsiaceae</taxon>
        <taxon>Methylophaga</taxon>
    </lineage>
</organism>
<protein>
    <submittedName>
        <fullName evidence="1">Uncharacterized protein</fullName>
    </submittedName>
</protein>